<feature type="compositionally biased region" description="Polar residues" evidence="1">
    <location>
        <begin position="248"/>
        <end position="260"/>
    </location>
</feature>
<keyword evidence="2" id="KW-1133">Transmembrane helix</keyword>
<dbReference type="Proteomes" id="UP000053462">
    <property type="component" value="Unassembled WGS sequence"/>
</dbReference>
<organism evidence="3 4">
    <name type="scientific">Thermococcus celericrescens</name>
    <dbReference type="NCBI Taxonomy" id="227598"/>
    <lineage>
        <taxon>Archaea</taxon>
        <taxon>Methanobacteriati</taxon>
        <taxon>Methanobacteriota</taxon>
        <taxon>Thermococci</taxon>
        <taxon>Thermococcales</taxon>
        <taxon>Thermococcaceae</taxon>
        <taxon>Thermococcus</taxon>
    </lineage>
</organism>
<feature type="compositionally biased region" description="Low complexity" evidence="1">
    <location>
        <begin position="234"/>
        <end position="246"/>
    </location>
</feature>
<evidence type="ECO:0000256" key="1">
    <source>
        <dbReference type="SAM" id="MobiDB-lite"/>
    </source>
</evidence>
<keyword evidence="2" id="KW-0472">Membrane</keyword>
<comment type="caution">
    <text evidence="3">The sequence shown here is derived from an EMBL/GenBank/DDBJ whole genome shotgun (WGS) entry which is preliminary data.</text>
</comment>
<keyword evidence="2" id="KW-0812">Transmembrane</keyword>
<feature type="region of interest" description="Disordered" evidence="1">
    <location>
        <begin position="212"/>
        <end position="274"/>
    </location>
</feature>
<keyword evidence="4" id="KW-1185">Reference proteome</keyword>
<evidence type="ECO:0000256" key="2">
    <source>
        <dbReference type="SAM" id="Phobius"/>
    </source>
</evidence>
<gene>
    <name evidence="3" type="ORF">APY94_07040</name>
</gene>
<sequence>MLTFDRYQELWKKHPELRAFLEEEWRRKDGHPCYPYTRKFWEEYENKRKSLYGAGKISTGAGRRSTLGRKPVSVSSGGESWIEPIVPSVSGTWKSKDRTRYEDVIINVKNRFKDRGSVYVTPGEIRIETAKIKKVLPRSPSIRFEIRDGKRWVIIPESVYSQAYTPERKHGRKYALIGIALLMLLLAAYLYSQGSFNNLGIPLLGNSSGSSQGASTRIQGYTSTSTTGETDALPPTHSTSTSTHTPAQAPSITPNPNVQIATGGIFSKTPSNVL</sequence>
<feature type="compositionally biased region" description="Polar residues" evidence="1">
    <location>
        <begin position="212"/>
        <end position="229"/>
    </location>
</feature>
<accession>A0A124EBA5</accession>
<feature type="transmembrane region" description="Helical" evidence="2">
    <location>
        <begin position="174"/>
        <end position="192"/>
    </location>
</feature>
<dbReference type="AlphaFoldDB" id="A0A124EBA5"/>
<protein>
    <submittedName>
        <fullName evidence="3">Uncharacterized protein</fullName>
    </submittedName>
</protein>
<name>A0A124EBA5_9EURY</name>
<proteinExistence type="predicted"/>
<evidence type="ECO:0000313" key="3">
    <source>
        <dbReference type="EMBL" id="KUH33155.1"/>
    </source>
</evidence>
<reference evidence="3 4" key="1">
    <citation type="submission" date="2015-10" db="EMBL/GenBank/DDBJ databases">
        <title>Draft genome sequence of Thermococcus celericrescens strain DSM 17994.</title>
        <authorList>
            <person name="Hong S.-J."/>
            <person name="Park C.-E."/>
            <person name="Shin J.-H."/>
        </authorList>
    </citation>
    <scope>NUCLEOTIDE SEQUENCE [LARGE SCALE GENOMIC DNA]</scope>
    <source>
        <strain evidence="3 4">DSM 17994</strain>
    </source>
</reference>
<dbReference type="STRING" id="227598.APY94_07040"/>
<dbReference type="EMBL" id="LLYW01000024">
    <property type="protein sequence ID" value="KUH33155.1"/>
    <property type="molecule type" value="Genomic_DNA"/>
</dbReference>
<evidence type="ECO:0000313" key="4">
    <source>
        <dbReference type="Proteomes" id="UP000053462"/>
    </source>
</evidence>